<dbReference type="GO" id="GO:0016491">
    <property type="term" value="F:oxidoreductase activity"/>
    <property type="evidence" value="ECO:0007669"/>
    <property type="project" value="UniProtKB-KW"/>
</dbReference>
<feature type="domain" description="Nitroreductase" evidence="4">
    <location>
        <begin position="13"/>
        <end position="197"/>
    </location>
</feature>
<gene>
    <name evidence="5" type="ORF">FLO80_08510</name>
</gene>
<evidence type="ECO:0000256" key="2">
    <source>
        <dbReference type="ARBA" id="ARBA00022643"/>
    </source>
</evidence>
<evidence type="ECO:0000313" key="6">
    <source>
        <dbReference type="Proteomes" id="UP000325291"/>
    </source>
</evidence>
<dbReference type="InterPro" id="IPR000415">
    <property type="entry name" value="Nitroreductase-like"/>
</dbReference>
<keyword evidence="2" id="KW-0288">FMN</keyword>
<dbReference type="CDD" id="cd02136">
    <property type="entry name" value="PnbA_NfnB-like"/>
    <property type="match status" value="1"/>
</dbReference>
<dbReference type="RefSeq" id="WP_111365632.1">
    <property type="nucleotide sequence ID" value="NZ_JASHJG010000041.1"/>
</dbReference>
<keyword evidence="6" id="KW-1185">Reference proteome</keyword>
<reference evidence="5 6" key="1">
    <citation type="submission" date="2019-07" db="EMBL/GenBank/DDBJ databases">
        <title>Aquicoccus porphyridii gen. nov., sp. nov., isolated from a small marine red alga, Porphyridium marinum.</title>
        <authorList>
            <person name="Liu L."/>
        </authorList>
    </citation>
    <scope>NUCLEOTIDE SEQUENCE [LARGE SCALE GENOMIC DNA]</scope>
    <source>
        <strain evidence="5 6">L1 8-17</strain>
    </source>
</reference>
<dbReference type="PANTHER" id="PTHR23026">
    <property type="entry name" value="NADPH NITROREDUCTASE"/>
    <property type="match status" value="1"/>
</dbReference>
<dbReference type="PANTHER" id="PTHR23026:SF90">
    <property type="entry name" value="IODOTYROSINE DEIODINASE 1"/>
    <property type="match status" value="1"/>
</dbReference>
<dbReference type="SUPFAM" id="SSF55469">
    <property type="entry name" value="FMN-dependent nitroreductase-like"/>
    <property type="match status" value="1"/>
</dbReference>
<name>A0A5A9ZI31_9RHOB</name>
<comment type="caution">
    <text evidence="5">The sequence shown here is derived from an EMBL/GenBank/DDBJ whole genome shotgun (WGS) entry which is preliminary data.</text>
</comment>
<organism evidence="5 6">
    <name type="scientific">Aquicoccus porphyridii</name>
    <dbReference type="NCBI Taxonomy" id="1852029"/>
    <lineage>
        <taxon>Bacteria</taxon>
        <taxon>Pseudomonadati</taxon>
        <taxon>Pseudomonadota</taxon>
        <taxon>Alphaproteobacteria</taxon>
        <taxon>Rhodobacterales</taxon>
        <taxon>Paracoccaceae</taxon>
        <taxon>Aquicoccus</taxon>
    </lineage>
</organism>
<dbReference type="InterPro" id="IPR050627">
    <property type="entry name" value="Nitroreductase/BluB"/>
</dbReference>
<evidence type="ECO:0000256" key="3">
    <source>
        <dbReference type="ARBA" id="ARBA00023002"/>
    </source>
</evidence>
<dbReference type="Pfam" id="PF00881">
    <property type="entry name" value="Nitroreductase"/>
    <property type="match status" value="1"/>
</dbReference>
<proteinExistence type="predicted"/>
<evidence type="ECO:0000259" key="4">
    <source>
        <dbReference type="Pfam" id="PF00881"/>
    </source>
</evidence>
<dbReference type="EMBL" id="VINQ01000004">
    <property type="protein sequence ID" value="KAA0916847.1"/>
    <property type="molecule type" value="Genomic_DNA"/>
</dbReference>
<dbReference type="Gene3D" id="3.40.109.10">
    <property type="entry name" value="NADH Oxidase"/>
    <property type="match status" value="1"/>
</dbReference>
<evidence type="ECO:0000256" key="1">
    <source>
        <dbReference type="ARBA" id="ARBA00022630"/>
    </source>
</evidence>
<dbReference type="AlphaFoldDB" id="A0A5A9ZI31"/>
<keyword evidence="3" id="KW-0560">Oxidoreductase</keyword>
<keyword evidence="1" id="KW-0285">Flavoprotein</keyword>
<protein>
    <submittedName>
        <fullName evidence="5">Nitroreductase</fullName>
    </submittedName>
</protein>
<dbReference type="Proteomes" id="UP000325291">
    <property type="component" value="Unassembled WGS sequence"/>
</dbReference>
<accession>A0A5A9ZI31</accession>
<dbReference type="InterPro" id="IPR029479">
    <property type="entry name" value="Nitroreductase"/>
</dbReference>
<sequence length="224" mass="24764">MTGFDTLTDILGARYSCRAFRSDPVPRDTVERIVTAACRVPSWCNAQPWQAIITDAAETDRFREALFAHAQANNSQPDLDWPKQYVGRYKDRRRACGWQLYEAVGIEKGDRAASMAQMMENFRLFGAPHVAILTSEADLGTYGVMDCGGFIAGFCLAAQALGVATIPQAAIAGHGRFVHEFFDIPDSRLVIAAISFGFEDADHPANRFRTTRAPLDEVIDWRAG</sequence>
<evidence type="ECO:0000313" key="5">
    <source>
        <dbReference type="EMBL" id="KAA0916847.1"/>
    </source>
</evidence>